<dbReference type="AlphaFoldDB" id="A0A5D0CNU8"/>
<dbReference type="OrthoDB" id="9856288at2"/>
<reference evidence="2 3" key="1">
    <citation type="submission" date="2019-08" db="EMBL/GenBank/DDBJ databases">
        <title>Genome sequencing of Paenibacillus faecis DSM 23593(T).</title>
        <authorList>
            <person name="Kook J.-K."/>
            <person name="Park S.-N."/>
            <person name="Lim Y.K."/>
        </authorList>
    </citation>
    <scope>NUCLEOTIDE SEQUENCE [LARGE SCALE GENOMIC DNA]</scope>
    <source>
        <strain evidence="2 3">DSM 23593</strain>
    </source>
</reference>
<evidence type="ECO:0000313" key="3">
    <source>
        <dbReference type="Proteomes" id="UP000325218"/>
    </source>
</evidence>
<accession>A0A5D0CNU8</accession>
<evidence type="ECO:0000313" key="2">
    <source>
        <dbReference type="EMBL" id="TYA11581.1"/>
    </source>
</evidence>
<dbReference type="RefSeq" id="WP_148455566.1">
    <property type="nucleotide sequence ID" value="NZ_VSDO01000004.1"/>
</dbReference>
<keyword evidence="1" id="KW-0732">Signal</keyword>
<keyword evidence="3" id="KW-1185">Reference proteome</keyword>
<evidence type="ECO:0008006" key="4">
    <source>
        <dbReference type="Google" id="ProtNLM"/>
    </source>
</evidence>
<feature type="signal peptide" evidence="1">
    <location>
        <begin position="1"/>
        <end position="22"/>
    </location>
</feature>
<evidence type="ECO:0000256" key="1">
    <source>
        <dbReference type="SAM" id="SignalP"/>
    </source>
</evidence>
<dbReference type="EMBL" id="VSDO01000004">
    <property type="protein sequence ID" value="TYA11581.1"/>
    <property type="molecule type" value="Genomic_DNA"/>
</dbReference>
<comment type="caution">
    <text evidence="2">The sequence shown here is derived from an EMBL/GenBank/DDBJ whole genome shotgun (WGS) entry which is preliminary data.</text>
</comment>
<protein>
    <recommendedName>
        <fullName evidence="4">Lipocalin-like domain-containing protein</fullName>
    </recommendedName>
</protein>
<dbReference type="PROSITE" id="PS51257">
    <property type="entry name" value="PROKAR_LIPOPROTEIN"/>
    <property type="match status" value="1"/>
</dbReference>
<proteinExistence type="predicted"/>
<name>A0A5D0CNU8_9BACL</name>
<dbReference type="Proteomes" id="UP000325218">
    <property type="component" value="Unassembled WGS sequence"/>
</dbReference>
<feature type="chain" id="PRO_5038362338" description="Lipocalin-like domain-containing protein" evidence="1">
    <location>
        <begin position="23"/>
        <end position="149"/>
    </location>
</feature>
<gene>
    <name evidence="2" type="ORF">FRY98_20870</name>
</gene>
<sequence length="149" mass="16885">MSQNKCKHSLTFLICISLFVIFSGCGTSKDDLSGHWKVTDTKMNTSYDIYLTGDSFTQVFNGVETTFSYKIVNNGKENLRMELNNEDGNITYLDLAYKNKDRTVIEASTDLKEGKYSEKLTEAIANMESLGMDTVSKANWNYIDDKQKP</sequence>
<organism evidence="2 3">
    <name type="scientific">Paenibacillus faecis</name>
    <dbReference type="NCBI Taxonomy" id="862114"/>
    <lineage>
        <taxon>Bacteria</taxon>
        <taxon>Bacillati</taxon>
        <taxon>Bacillota</taxon>
        <taxon>Bacilli</taxon>
        <taxon>Bacillales</taxon>
        <taxon>Paenibacillaceae</taxon>
        <taxon>Paenibacillus</taxon>
    </lineage>
</organism>